<dbReference type="Proteomes" id="UP000238479">
    <property type="component" value="Chromosome 1"/>
</dbReference>
<sequence length="50" mass="5620">MFVGRSTDDVLAGRVEAAIESEFRNWSIDLVVCDGLILLETLWYGAPNYN</sequence>
<name>A0A2P6SGH0_ROSCH</name>
<gene>
    <name evidence="1" type="ORF">RchiOBHm_Chr1g0352091</name>
</gene>
<dbReference type="AlphaFoldDB" id="A0A2P6SGH0"/>
<evidence type="ECO:0000313" key="1">
    <source>
        <dbReference type="EMBL" id="PRQ57784.1"/>
    </source>
</evidence>
<comment type="caution">
    <text evidence="1">The sequence shown here is derived from an EMBL/GenBank/DDBJ whole genome shotgun (WGS) entry which is preliminary data.</text>
</comment>
<reference evidence="1 2" key="1">
    <citation type="journal article" date="2018" name="Nat. Genet.">
        <title>The Rosa genome provides new insights in the design of modern roses.</title>
        <authorList>
            <person name="Bendahmane M."/>
        </authorList>
    </citation>
    <scope>NUCLEOTIDE SEQUENCE [LARGE SCALE GENOMIC DNA]</scope>
    <source>
        <strain evidence="2">cv. Old Blush</strain>
    </source>
</reference>
<organism evidence="1 2">
    <name type="scientific">Rosa chinensis</name>
    <name type="common">China rose</name>
    <dbReference type="NCBI Taxonomy" id="74649"/>
    <lineage>
        <taxon>Eukaryota</taxon>
        <taxon>Viridiplantae</taxon>
        <taxon>Streptophyta</taxon>
        <taxon>Embryophyta</taxon>
        <taxon>Tracheophyta</taxon>
        <taxon>Spermatophyta</taxon>
        <taxon>Magnoliopsida</taxon>
        <taxon>eudicotyledons</taxon>
        <taxon>Gunneridae</taxon>
        <taxon>Pentapetalae</taxon>
        <taxon>rosids</taxon>
        <taxon>fabids</taxon>
        <taxon>Rosales</taxon>
        <taxon>Rosaceae</taxon>
        <taxon>Rosoideae</taxon>
        <taxon>Rosoideae incertae sedis</taxon>
        <taxon>Rosa</taxon>
    </lineage>
</organism>
<dbReference type="EMBL" id="PDCK01000039">
    <property type="protein sequence ID" value="PRQ57784.1"/>
    <property type="molecule type" value="Genomic_DNA"/>
</dbReference>
<dbReference type="Gramene" id="PRQ57784">
    <property type="protein sequence ID" value="PRQ57784"/>
    <property type="gene ID" value="RchiOBHm_Chr1g0352091"/>
</dbReference>
<proteinExistence type="predicted"/>
<keyword evidence="2" id="KW-1185">Reference proteome</keyword>
<protein>
    <submittedName>
        <fullName evidence="1">Uncharacterized protein</fullName>
    </submittedName>
</protein>
<accession>A0A2P6SGH0</accession>
<evidence type="ECO:0000313" key="2">
    <source>
        <dbReference type="Proteomes" id="UP000238479"/>
    </source>
</evidence>